<evidence type="ECO:0000313" key="3">
    <source>
        <dbReference type="Proteomes" id="UP001296943"/>
    </source>
</evidence>
<reference evidence="2 3" key="1">
    <citation type="submission" date="2021-01" db="EMBL/GenBank/DDBJ databases">
        <title>Genomic Encyclopedia of Type Strains, Phase IV (KMG-IV): sequencing the most valuable type-strain genomes for metagenomic binning, comparative biology and taxonomic classification.</title>
        <authorList>
            <person name="Goeker M."/>
        </authorList>
    </citation>
    <scope>NUCLEOTIDE SEQUENCE [LARGE SCALE GENOMIC DNA]</scope>
    <source>
        <strain evidence="2 3">DSM 23711</strain>
    </source>
</reference>
<dbReference type="Gene3D" id="3.40.50.720">
    <property type="entry name" value="NAD(P)-binding Rossmann-like Domain"/>
    <property type="match status" value="1"/>
</dbReference>
<comment type="caution">
    <text evidence="2">The sequence shown here is derived from an EMBL/GenBank/DDBJ whole genome shotgun (WGS) entry which is preliminary data.</text>
</comment>
<dbReference type="Pfam" id="PF01408">
    <property type="entry name" value="GFO_IDH_MocA"/>
    <property type="match status" value="1"/>
</dbReference>
<evidence type="ECO:0000259" key="1">
    <source>
        <dbReference type="Pfam" id="PF01408"/>
    </source>
</evidence>
<feature type="domain" description="Gfo/Idh/MocA-like oxidoreductase N-terminal" evidence="1">
    <location>
        <begin position="6"/>
        <end position="127"/>
    </location>
</feature>
<name>A0ABS2N0M6_9BACI</name>
<proteinExistence type="predicted"/>
<gene>
    <name evidence="2" type="ORF">JOC48_002163</name>
</gene>
<dbReference type="PANTHER" id="PTHR43708">
    <property type="entry name" value="CONSERVED EXPRESSED OXIDOREDUCTASE (EUROFUNG)"/>
    <property type="match status" value="1"/>
</dbReference>
<protein>
    <submittedName>
        <fullName evidence="2">Dehydrogenase</fullName>
    </submittedName>
</protein>
<dbReference type="RefSeq" id="WP_204499470.1">
    <property type="nucleotide sequence ID" value="NZ_JAFBDR010000010.1"/>
</dbReference>
<dbReference type="Gene3D" id="3.30.360.10">
    <property type="entry name" value="Dihydrodipicolinate Reductase, domain 2"/>
    <property type="match status" value="1"/>
</dbReference>
<dbReference type="InterPro" id="IPR036291">
    <property type="entry name" value="NAD(P)-bd_dom_sf"/>
</dbReference>
<dbReference type="Proteomes" id="UP001296943">
    <property type="component" value="Unassembled WGS sequence"/>
</dbReference>
<evidence type="ECO:0000313" key="2">
    <source>
        <dbReference type="EMBL" id="MBM7571664.1"/>
    </source>
</evidence>
<dbReference type="InterPro" id="IPR051317">
    <property type="entry name" value="Gfo/Idh/MocA_oxidoreduct"/>
</dbReference>
<dbReference type="EMBL" id="JAFBDR010000010">
    <property type="protein sequence ID" value="MBM7571664.1"/>
    <property type="molecule type" value="Genomic_DNA"/>
</dbReference>
<dbReference type="SUPFAM" id="SSF51735">
    <property type="entry name" value="NAD(P)-binding Rossmann-fold domains"/>
    <property type="match status" value="1"/>
</dbReference>
<organism evidence="2 3">
    <name type="scientific">Aquibacillus albus</name>
    <dbReference type="NCBI Taxonomy" id="1168171"/>
    <lineage>
        <taxon>Bacteria</taxon>
        <taxon>Bacillati</taxon>
        <taxon>Bacillota</taxon>
        <taxon>Bacilli</taxon>
        <taxon>Bacillales</taxon>
        <taxon>Bacillaceae</taxon>
        <taxon>Aquibacillus</taxon>
    </lineage>
</organism>
<sequence length="367" mass="41827">MTARKLKVGVIGLGEVAQIIHLPILESLSHRYQISALCDISQQLLDTMGEKYRVTNLYNDSKQLTRQEDLDVVFVLNSDEYHTESVISAIENQKHVLVEKPMCLTQSDADAIINARDKYGVQVMVGYMRRFAPAFTAAIKEVQDLSRINYAKIRDIIGQNSLFIEQSSNVYRFNDIPQEVINEKEDRAKSMVAEAIGEGATKELASAYRLLCGLSSHDLSAMREIIGVPNRVASASQWNGGRFINAVFQYDNFYASFETGVDNIIRFDAHIEVFGQNKQIKVQYDNPYIRHLPTNLIIKETIDGNYQEKVIRPTFKDPYTHELEYLYDVVTKGMIPKTTPEDYKEDLNLFRKIIDVLKEPKVTSPIS</sequence>
<keyword evidence="3" id="KW-1185">Reference proteome</keyword>
<dbReference type="InterPro" id="IPR000683">
    <property type="entry name" value="Gfo/Idh/MocA-like_OxRdtase_N"/>
</dbReference>
<accession>A0ABS2N0M6</accession>
<dbReference type="PANTHER" id="PTHR43708:SF4">
    <property type="entry name" value="OXIDOREDUCTASE YCEM-RELATED"/>
    <property type="match status" value="1"/>
</dbReference>